<accession>A0A8B6F7C3</accession>
<sequence length="294" mass="33395">MKIYLTLLGLIVIVAEVKIINGFPKACSAGQVNRLSLSGDYICCNTVICQQAQKYDFCDNHNGHDTCSNCPESTYHLDIINTAEMTNIIDPCIPKPTCEQPEVILEKDACVCDRKRGYYGSDYNNCLLSEVSCSSPGYELKNYGQCGPCAEGFFKPEASDEHICRKKTKCSESQEIADNGSTTKDISCKARKKVNLQDIKPLEQLTENEGKNITFTYGEFIFLRNRVTKLEQQMTELEEVKTLNKQLKKTLRKIKHLPTITKELKQNKNNKQTKRRNGRKRKSKGKNKNKKSRT</sequence>
<dbReference type="OrthoDB" id="6140356at2759"/>
<proteinExistence type="predicted"/>
<evidence type="ECO:0000256" key="2">
    <source>
        <dbReference type="SAM" id="MobiDB-lite"/>
    </source>
</evidence>
<protein>
    <recommendedName>
        <fullName evidence="6">TNFR-Cys domain-containing protein</fullName>
    </recommendedName>
</protein>
<evidence type="ECO:0000313" key="5">
    <source>
        <dbReference type="Proteomes" id="UP000596742"/>
    </source>
</evidence>
<dbReference type="AlphaFoldDB" id="A0A8B6F7C3"/>
<feature type="region of interest" description="Disordered" evidence="2">
    <location>
        <begin position="260"/>
        <end position="294"/>
    </location>
</feature>
<keyword evidence="5" id="KW-1185">Reference proteome</keyword>
<feature type="signal peptide" evidence="3">
    <location>
        <begin position="1"/>
        <end position="22"/>
    </location>
</feature>
<evidence type="ECO:0000256" key="3">
    <source>
        <dbReference type="SAM" id="SignalP"/>
    </source>
</evidence>
<reference evidence="4" key="1">
    <citation type="submission" date="2018-11" db="EMBL/GenBank/DDBJ databases">
        <authorList>
            <person name="Alioto T."/>
            <person name="Alioto T."/>
        </authorList>
    </citation>
    <scope>NUCLEOTIDE SEQUENCE</scope>
</reference>
<evidence type="ECO:0008006" key="6">
    <source>
        <dbReference type="Google" id="ProtNLM"/>
    </source>
</evidence>
<evidence type="ECO:0000313" key="4">
    <source>
        <dbReference type="EMBL" id="VDI44609.1"/>
    </source>
</evidence>
<evidence type="ECO:0000256" key="1">
    <source>
        <dbReference type="SAM" id="Coils"/>
    </source>
</evidence>
<dbReference type="EMBL" id="UYJE01006280">
    <property type="protein sequence ID" value="VDI44609.1"/>
    <property type="molecule type" value="Genomic_DNA"/>
</dbReference>
<dbReference type="Proteomes" id="UP000596742">
    <property type="component" value="Unassembled WGS sequence"/>
</dbReference>
<feature type="chain" id="PRO_5032673886" description="TNFR-Cys domain-containing protein" evidence="3">
    <location>
        <begin position="23"/>
        <end position="294"/>
    </location>
</feature>
<feature type="coiled-coil region" evidence="1">
    <location>
        <begin position="220"/>
        <end position="257"/>
    </location>
</feature>
<organism evidence="4 5">
    <name type="scientific">Mytilus galloprovincialis</name>
    <name type="common">Mediterranean mussel</name>
    <dbReference type="NCBI Taxonomy" id="29158"/>
    <lineage>
        <taxon>Eukaryota</taxon>
        <taxon>Metazoa</taxon>
        <taxon>Spiralia</taxon>
        <taxon>Lophotrochozoa</taxon>
        <taxon>Mollusca</taxon>
        <taxon>Bivalvia</taxon>
        <taxon>Autobranchia</taxon>
        <taxon>Pteriomorphia</taxon>
        <taxon>Mytilida</taxon>
        <taxon>Mytiloidea</taxon>
        <taxon>Mytilidae</taxon>
        <taxon>Mytilinae</taxon>
        <taxon>Mytilus</taxon>
    </lineage>
</organism>
<feature type="compositionally biased region" description="Basic residues" evidence="2">
    <location>
        <begin position="271"/>
        <end position="294"/>
    </location>
</feature>
<dbReference type="Gene3D" id="2.10.50.10">
    <property type="entry name" value="Tumor Necrosis Factor Receptor, subunit A, domain 2"/>
    <property type="match status" value="1"/>
</dbReference>
<comment type="caution">
    <text evidence="4">The sequence shown here is derived from an EMBL/GenBank/DDBJ whole genome shotgun (WGS) entry which is preliminary data.</text>
</comment>
<keyword evidence="3" id="KW-0732">Signal</keyword>
<name>A0A8B6F7C3_MYTGA</name>
<keyword evidence="1" id="KW-0175">Coiled coil</keyword>
<gene>
    <name evidence="4" type="ORF">MGAL_10B059907</name>
</gene>